<sequence>MEERNMVSWNIIIDAYYSSGNGHSLPVLYAIFHTYLVLKICGISIDLRKGKEVYPYILKCCNDIFGAESLLECNSIIDMYSKTGNLESTIFVFDRMSERNVIAWTTMISGYGIHAFDEMKESGVLPDRITFVSILSACSHGGLVDEG</sequence>
<dbReference type="GO" id="GO:0009451">
    <property type="term" value="P:RNA modification"/>
    <property type="evidence" value="ECO:0007669"/>
    <property type="project" value="InterPro"/>
</dbReference>
<dbReference type="InterPro" id="IPR011990">
    <property type="entry name" value="TPR-like_helical_dom_sf"/>
</dbReference>
<dbReference type="PANTHER" id="PTHR47926:SF347">
    <property type="entry name" value="PENTATRICOPEPTIDE REPEAT-CONTAINING PROTEIN"/>
    <property type="match status" value="1"/>
</dbReference>
<proteinExistence type="predicted"/>
<evidence type="ECO:0000256" key="1">
    <source>
        <dbReference type="ARBA" id="ARBA00022737"/>
    </source>
</evidence>
<dbReference type="Gene3D" id="1.25.40.10">
    <property type="entry name" value="Tetratricopeptide repeat domain"/>
    <property type="match status" value="1"/>
</dbReference>
<evidence type="ECO:0000256" key="2">
    <source>
        <dbReference type="PROSITE-ProRule" id="PRU00708"/>
    </source>
</evidence>
<dbReference type="EMBL" id="JAGFBR010000004">
    <property type="protein sequence ID" value="KAH0467622.1"/>
    <property type="molecule type" value="Genomic_DNA"/>
</dbReference>
<dbReference type="GO" id="GO:0003723">
    <property type="term" value="F:RNA binding"/>
    <property type="evidence" value="ECO:0007669"/>
    <property type="project" value="InterPro"/>
</dbReference>
<feature type="repeat" description="PPR" evidence="2">
    <location>
        <begin position="69"/>
        <end position="103"/>
    </location>
</feature>
<dbReference type="PANTHER" id="PTHR47926">
    <property type="entry name" value="PENTATRICOPEPTIDE REPEAT-CONTAINING PROTEIN"/>
    <property type="match status" value="1"/>
</dbReference>
<organism evidence="3 4">
    <name type="scientific">Dendrobium chrysotoxum</name>
    <name type="common">Orchid</name>
    <dbReference type="NCBI Taxonomy" id="161865"/>
    <lineage>
        <taxon>Eukaryota</taxon>
        <taxon>Viridiplantae</taxon>
        <taxon>Streptophyta</taxon>
        <taxon>Embryophyta</taxon>
        <taxon>Tracheophyta</taxon>
        <taxon>Spermatophyta</taxon>
        <taxon>Magnoliopsida</taxon>
        <taxon>Liliopsida</taxon>
        <taxon>Asparagales</taxon>
        <taxon>Orchidaceae</taxon>
        <taxon>Epidendroideae</taxon>
        <taxon>Malaxideae</taxon>
        <taxon>Dendrobiinae</taxon>
        <taxon>Dendrobium</taxon>
    </lineage>
</organism>
<reference evidence="3 4" key="1">
    <citation type="journal article" date="2021" name="Hortic Res">
        <title>Chromosome-scale assembly of the Dendrobium chrysotoxum genome enhances the understanding of orchid evolution.</title>
        <authorList>
            <person name="Zhang Y."/>
            <person name="Zhang G.Q."/>
            <person name="Zhang D."/>
            <person name="Liu X.D."/>
            <person name="Xu X.Y."/>
            <person name="Sun W.H."/>
            <person name="Yu X."/>
            <person name="Zhu X."/>
            <person name="Wang Z.W."/>
            <person name="Zhao X."/>
            <person name="Zhong W.Y."/>
            <person name="Chen H."/>
            <person name="Yin W.L."/>
            <person name="Huang T."/>
            <person name="Niu S.C."/>
            <person name="Liu Z.J."/>
        </authorList>
    </citation>
    <scope>NUCLEOTIDE SEQUENCE [LARGE SCALE GENOMIC DNA]</scope>
    <source>
        <strain evidence="3">Lindl</strain>
    </source>
</reference>
<comment type="caution">
    <text evidence="3">The sequence shown here is derived from an EMBL/GenBank/DDBJ whole genome shotgun (WGS) entry which is preliminary data.</text>
</comment>
<name>A0AAV7HFG2_DENCH</name>
<dbReference type="InterPro" id="IPR046960">
    <property type="entry name" value="PPR_At4g14850-like_plant"/>
</dbReference>
<keyword evidence="1" id="KW-0677">Repeat</keyword>
<dbReference type="Pfam" id="PF01535">
    <property type="entry name" value="PPR"/>
    <property type="match status" value="2"/>
</dbReference>
<gene>
    <name evidence="3" type="ORF">IEQ34_002655</name>
</gene>
<dbReference type="Proteomes" id="UP000775213">
    <property type="component" value="Unassembled WGS sequence"/>
</dbReference>
<dbReference type="Pfam" id="PF13812">
    <property type="entry name" value="PPR_3"/>
    <property type="match status" value="1"/>
</dbReference>
<accession>A0AAV7HFG2</accession>
<dbReference type="InterPro" id="IPR002885">
    <property type="entry name" value="PPR_rpt"/>
</dbReference>
<keyword evidence="4" id="KW-1185">Reference proteome</keyword>
<dbReference type="AlphaFoldDB" id="A0AAV7HFG2"/>
<dbReference type="NCBIfam" id="TIGR00756">
    <property type="entry name" value="PPR"/>
    <property type="match status" value="1"/>
</dbReference>
<evidence type="ECO:0008006" key="5">
    <source>
        <dbReference type="Google" id="ProtNLM"/>
    </source>
</evidence>
<protein>
    <recommendedName>
        <fullName evidence="5">Pentatricopeptide repeat-containing protein</fullName>
    </recommendedName>
</protein>
<dbReference type="PROSITE" id="PS51375">
    <property type="entry name" value="PPR"/>
    <property type="match status" value="1"/>
</dbReference>
<evidence type="ECO:0000313" key="3">
    <source>
        <dbReference type="EMBL" id="KAH0467622.1"/>
    </source>
</evidence>
<evidence type="ECO:0000313" key="4">
    <source>
        <dbReference type="Proteomes" id="UP000775213"/>
    </source>
</evidence>